<proteinExistence type="predicted"/>
<sequence>MASMMNDSFSPTPGQTSPSGDVDGVVSRLLTQFLFRSAVVADNRELAPGLHLLTLEGAALRGLDWRPGDKLQVKLGGGMTTRTYTPIEWDAEQGRTRLFAHALAPGPGGVWARDARPGQLVRLFGPRKSLDLSRLDARTGMLVGDETVIGLAAAWRPAHALFEVNDRNAVQGVADWLGLPATVIARQSDDGHLDRMIDALLHAWDQDTGFVLAGCARTIQRLLRALRENGVTPNRILTKAYWAEGKVGLD</sequence>
<dbReference type="Pfam" id="PF08021">
    <property type="entry name" value="FAD_binding_9"/>
    <property type="match status" value="1"/>
</dbReference>
<organism evidence="3 4">
    <name type="scientific">Azospirillum griseum</name>
    <dbReference type="NCBI Taxonomy" id="2496639"/>
    <lineage>
        <taxon>Bacteria</taxon>
        <taxon>Pseudomonadati</taxon>
        <taxon>Pseudomonadota</taxon>
        <taxon>Alphaproteobacteria</taxon>
        <taxon>Rhodospirillales</taxon>
        <taxon>Azospirillaceae</taxon>
        <taxon>Azospirillum</taxon>
    </lineage>
</organism>
<dbReference type="SUPFAM" id="SSF63380">
    <property type="entry name" value="Riboflavin synthase domain-like"/>
    <property type="match status" value="1"/>
</dbReference>
<name>A0A431VB28_9PROT</name>
<dbReference type="PANTHER" id="PTHR30157:SF0">
    <property type="entry name" value="NADPH-DEPENDENT FERRIC-CHELATE REDUCTASE"/>
    <property type="match status" value="1"/>
</dbReference>
<evidence type="ECO:0000313" key="3">
    <source>
        <dbReference type="EMBL" id="RTR15586.1"/>
    </source>
</evidence>
<comment type="caution">
    <text evidence="3">The sequence shown here is derived from an EMBL/GenBank/DDBJ whole genome shotgun (WGS) entry which is preliminary data.</text>
</comment>
<gene>
    <name evidence="3" type="ORF">EJ903_22730</name>
</gene>
<reference evidence="3 4" key="1">
    <citation type="submission" date="2018-12" db="EMBL/GenBank/DDBJ databases">
        <authorList>
            <person name="Yang Y."/>
        </authorList>
    </citation>
    <scope>NUCLEOTIDE SEQUENCE [LARGE SCALE GENOMIC DNA]</scope>
    <source>
        <strain evidence="3 4">L-25-5w-1</strain>
    </source>
</reference>
<dbReference type="Gene3D" id="2.40.30.10">
    <property type="entry name" value="Translation factors"/>
    <property type="match status" value="1"/>
</dbReference>
<dbReference type="InterPro" id="IPR017927">
    <property type="entry name" value="FAD-bd_FR_type"/>
</dbReference>
<feature type="domain" description="FAD-binding FR-type" evidence="2">
    <location>
        <begin position="33"/>
        <end position="133"/>
    </location>
</feature>
<dbReference type="InterPro" id="IPR039374">
    <property type="entry name" value="SIP_fam"/>
</dbReference>
<dbReference type="PANTHER" id="PTHR30157">
    <property type="entry name" value="FERRIC REDUCTASE, NADPH-DEPENDENT"/>
    <property type="match status" value="1"/>
</dbReference>
<evidence type="ECO:0000259" key="2">
    <source>
        <dbReference type="PROSITE" id="PS51384"/>
    </source>
</evidence>
<keyword evidence="4" id="KW-1185">Reference proteome</keyword>
<feature type="region of interest" description="Disordered" evidence="1">
    <location>
        <begin position="1"/>
        <end position="21"/>
    </location>
</feature>
<dbReference type="InterPro" id="IPR039261">
    <property type="entry name" value="FNR_nucleotide-bd"/>
</dbReference>
<dbReference type="InterPro" id="IPR017938">
    <property type="entry name" value="Riboflavin_synthase-like_b-brl"/>
</dbReference>
<dbReference type="CDD" id="cd06193">
    <property type="entry name" value="siderophore_interacting"/>
    <property type="match status" value="1"/>
</dbReference>
<dbReference type="EMBL" id="RXMA01000033">
    <property type="protein sequence ID" value="RTR15586.1"/>
    <property type="molecule type" value="Genomic_DNA"/>
</dbReference>
<evidence type="ECO:0000256" key="1">
    <source>
        <dbReference type="SAM" id="MobiDB-lite"/>
    </source>
</evidence>
<accession>A0A431VB28</accession>
<protein>
    <submittedName>
        <fullName evidence="3">Siderophore-interacting protein</fullName>
    </submittedName>
</protein>
<dbReference type="AlphaFoldDB" id="A0A431VB28"/>
<dbReference type="Gene3D" id="3.40.50.80">
    <property type="entry name" value="Nucleotide-binding domain of ferredoxin-NADP reductase (FNR) module"/>
    <property type="match status" value="1"/>
</dbReference>
<dbReference type="Proteomes" id="UP000277007">
    <property type="component" value="Unassembled WGS sequence"/>
</dbReference>
<dbReference type="GO" id="GO:0016491">
    <property type="term" value="F:oxidoreductase activity"/>
    <property type="evidence" value="ECO:0007669"/>
    <property type="project" value="InterPro"/>
</dbReference>
<feature type="compositionally biased region" description="Polar residues" evidence="1">
    <location>
        <begin position="1"/>
        <end position="19"/>
    </location>
</feature>
<dbReference type="PROSITE" id="PS51384">
    <property type="entry name" value="FAD_FR"/>
    <property type="match status" value="1"/>
</dbReference>
<dbReference type="InterPro" id="IPR013113">
    <property type="entry name" value="SIP_FAD-bd"/>
</dbReference>
<evidence type="ECO:0000313" key="4">
    <source>
        <dbReference type="Proteomes" id="UP000277007"/>
    </source>
</evidence>